<dbReference type="NCBIfam" id="TIGR01714">
    <property type="entry name" value="phage_rep_org_N"/>
    <property type="match status" value="1"/>
</dbReference>
<evidence type="ECO:0000313" key="3">
    <source>
        <dbReference type="EMBL" id="MBD7914525.1"/>
    </source>
</evidence>
<organism evidence="3 4">
    <name type="scientific">Clostridium gallinarum</name>
    <dbReference type="NCBI Taxonomy" id="2762246"/>
    <lineage>
        <taxon>Bacteria</taxon>
        <taxon>Bacillati</taxon>
        <taxon>Bacillota</taxon>
        <taxon>Clostridia</taxon>
        <taxon>Eubacteriales</taxon>
        <taxon>Clostridiaceae</taxon>
        <taxon>Clostridium</taxon>
    </lineage>
</organism>
<keyword evidence="4" id="KW-1185">Reference proteome</keyword>
<dbReference type="Pfam" id="PF09681">
    <property type="entry name" value="Phage_rep_org_N"/>
    <property type="match status" value="1"/>
</dbReference>
<dbReference type="InterPro" id="IPR010056">
    <property type="entry name" value="Phage_rep_org__N"/>
</dbReference>
<evidence type="ECO:0000256" key="1">
    <source>
        <dbReference type="SAM" id="Coils"/>
    </source>
</evidence>
<evidence type="ECO:0000313" key="4">
    <source>
        <dbReference type="Proteomes" id="UP000640335"/>
    </source>
</evidence>
<protein>
    <submittedName>
        <fullName evidence="3">Phage replisome organizer N-terminal domain-containing protein</fullName>
    </submittedName>
</protein>
<dbReference type="InterPro" id="IPR053162">
    <property type="entry name" value="DnaD"/>
</dbReference>
<dbReference type="PANTHER" id="PTHR37293:SF7">
    <property type="entry name" value="HYPOTHETICAL PHAGE PROTEIN"/>
    <property type="match status" value="1"/>
</dbReference>
<comment type="caution">
    <text evidence="3">The sequence shown here is derived from an EMBL/GenBank/DDBJ whole genome shotgun (WGS) entry which is preliminary data.</text>
</comment>
<proteinExistence type="predicted"/>
<keyword evidence="1" id="KW-0175">Coiled coil</keyword>
<gene>
    <name evidence="3" type="ORF">H9660_05150</name>
</gene>
<dbReference type="EMBL" id="JACSQZ010000012">
    <property type="protein sequence ID" value="MBD7914525.1"/>
    <property type="molecule type" value="Genomic_DNA"/>
</dbReference>
<dbReference type="RefSeq" id="WP_191749218.1">
    <property type="nucleotide sequence ID" value="NZ_JACSQZ010000012.1"/>
</dbReference>
<evidence type="ECO:0000259" key="2">
    <source>
        <dbReference type="Pfam" id="PF09681"/>
    </source>
</evidence>
<dbReference type="Proteomes" id="UP000640335">
    <property type="component" value="Unassembled WGS sequence"/>
</dbReference>
<feature type="domain" description="Phage replisome organiser N-terminal" evidence="2">
    <location>
        <begin position="6"/>
        <end position="124"/>
    </location>
</feature>
<reference evidence="3 4" key="1">
    <citation type="submission" date="2020-08" db="EMBL/GenBank/DDBJ databases">
        <title>A Genomic Blueprint of the Chicken Gut Microbiome.</title>
        <authorList>
            <person name="Gilroy R."/>
            <person name="Ravi A."/>
            <person name="Getino M."/>
            <person name="Pursley I."/>
            <person name="Horton D.L."/>
            <person name="Alikhan N.-F."/>
            <person name="Baker D."/>
            <person name="Gharbi K."/>
            <person name="Hall N."/>
            <person name="Watson M."/>
            <person name="Adriaenssens E.M."/>
            <person name="Foster-Nyarko E."/>
            <person name="Jarju S."/>
            <person name="Secka A."/>
            <person name="Antonio M."/>
            <person name="Oren A."/>
            <person name="Chaudhuri R."/>
            <person name="La Ragione R.M."/>
            <person name="Hildebrand F."/>
            <person name="Pallen M.J."/>
        </authorList>
    </citation>
    <scope>NUCLEOTIDE SEQUENCE [LARGE SCALE GENOMIC DNA]</scope>
    <source>
        <strain evidence="3 4">Sa3CUN1</strain>
    </source>
</reference>
<name>A0ABR8Q281_9CLOT</name>
<accession>A0ABR8Q281</accession>
<sequence>MAEVKWIKIVTDVFDDEKMLLIESLPSADSIIVIWFKLLCLAGKNNNSGVFMLNERIAYTDEMLATIFRRDVNTVRLALKTFEMYGMIEVINDVITIPNWSKHQTLDQLEERKEYMKDYMKKYRQKQKALSEGKVNSKVNSKANVNSLEEEVEGEEEVDIDKSNNTISKDIVSSNKLQPIIDKWNSLGLQKLISINPGTTRYKLLNARINEYGEDKVLAAIENIRSSTFLKGQNSKGWTITFDWLVKPNNFLKVIEGNYEDKKTTNNGNKNKLRFDNFKGRDYDYDDLEKKLLGWDKEEEGE</sequence>
<dbReference type="PANTHER" id="PTHR37293">
    <property type="entry name" value="PHAGE REPLICATION PROTEIN-RELATED"/>
    <property type="match status" value="1"/>
</dbReference>
<feature type="coiled-coil region" evidence="1">
    <location>
        <begin position="106"/>
        <end position="158"/>
    </location>
</feature>